<evidence type="ECO:0000256" key="4">
    <source>
        <dbReference type="ARBA" id="ARBA00022963"/>
    </source>
</evidence>
<evidence type="ECO:0000313" key="7">
    <source>
        <dbReference type="EMBL" id="SGY23379.1"/>
    </source>
</evidence>
<dbReference type="GO" id="GO:0004806">
    <property type="term" value="F:triacylglycerol lipase activity"/>
    <property type="evidence" value="ECO:0007669"/>
    <property type="project" value="UniProtKB-EC"/>
</dbReference>
<protein>
    <recommendedName>
        <fullName evidence="2">triacylglycerol lipase</fullName>
        <ecNumber evidence="2">3.1.1.3</ecNumber>
    </recommendedName>
</protein>
<keyword evidence="3" id="KW-0378">Hydrolase</keyword>
<accession>A0A2X0MR06</accession>
<dbReference type="AlphaFoldDB" id="A0A2X0MR06"/>
<dbReference type="Pfam" id="PF03583">
    <property type="entry name" value="LIP"/>
    <property type="match status" value="1"/>
</dbReference>
<dbReference type="SUPFAM" id="SSF53474">
    <property type="entry name" value="alpha/beta-Hydrolases"/>
    <property type="match status" value="1"/>
</dbReference>
<feature type="signal peptide" evidence="6">
    <location>
        <begin position="1"/>
        <end position="29"/>
    </location>
</feature>
<keyword evidence="8" id="KW-1185">Reference proteome</keyword>
<keyword evidence="5" id="KW-0443">Lipid metabolism</keyword>
<evidence type="ECO:0000256" key="1">
    <source>
        <dbReference type="ARBA" id="ARBA00001024"/>
    </source>
</evidence>
<evidence type="ECO:0000256" key="2">
    <source>
        <dbReference type="ARBA" id="ARBA00013279"/>
    </source>
</evidence>
<comment type="catalytic activity">
    <reaction evidence="1">
        <text>a triacylglycerol + H2O = a diacylglycerol + a fatty acid + H(+)</text>
        <dbReference type="Rhea" id="RHEA:12044"/>
        <dbReference type="ChEBI" id="CHEBI:15377"/>
        <dbReference type="ChEBI" id="CHEBI:15378"/>
        <dbReference type="ChEBI" id="CHEBI:17855"/>
        <dbReference type="ChEBI" id="CHEBI:18035"/>
        <dbReference type="ChEBI" id="CHEBI:28868"/>
        <dbReference type="EC" id="3.1.1.3"/>
    </reaction>
</comment>
<dbReference type="Gene3D" id="1.10.260.130">
    <property type="match status" value="1"/>
</dbReference>
<dbReference type="InterPro" id="IPR005152">
    <property type="entry name" value="Lipase_secreted"/>
</dbReference>
<dbReference type="EMBL" id="FQNC01000019">
    <property type="protein sequence ID" value="SGY23379.1"/>
    <property type="molecule type" value="Genomic_DNA"/>
</dbReference>
<dbReference type="EC" id="3.1.1.3" evidence="2"/>
<evidence type="ECO:0000256" key="3">
    <source>
        <dbReference type="ARBA" id="ARBA00022801"/>
    </source>
</evidence>
<organism evidence="7 8">
    <name type="scientific">Microbotryum silenes-dioicae</name>
    <dbReference type="NCBI Taxonomy" id="796604"/>
    <lineage>
        <taxon>Eukaryota</taxon>
        <taxon>Fungi</taxon>
        <taxon>Dikarya</taxon>
        <taxon>Basidiomycota</taxon>
        <taxon>Pucciniomycotina</taxon>
        <taxon>Microbotryomycetes</taxon>
        <taxon>Microbotryales</taxon>
        <taxon>Microbotryaceae</taxon>
        <taxon>Microbotryum</taxon>
    </lineage>
</organism>
<sequence>MVRRLDAVRLLTRLLTSCLGLASVTPACSAPLFGITASSLLGGGASFAHPDKDPFYIPPASIRKDKPGTVYRSRKAANPGSGRTGTQILFRTNDAHHNPTTTVTTIMKNSGSSRQYLVAYNMYQDAAAPQCAPSYCFNTHSVQPFCPDGDGQLNAFMKHNWTVIVTDFEGNNSAFSVGHQAGYQILDGYRAAINFLRLPKDVIIGGSGYSGGAIGTGWSAALHATYAPELNIQALALGGTPTNVTSTMIKVNGGIWAGFAVSGMAGQVVAYPELQPLYARAATKKGADDLSIAKQHCAVWDIVHFAFVDILSTEFQSFGPELLYHPLVAKYLQLSVMGSNATETPKQPSVFMYHSTSDEVIPYESALSTAQSWCRNGAKINFVTEKGFGGHLGTQLSYGSIAYSWLYSQLSGTMAPLTECTFTSAMHLELPIRARAIASVRAGSTNRTVERVLG</sequence>
<feature type="chain" id="PRO_5016027628" description="triacylglycerol lipase" evidence="6">
    <location>
        <begin position="30"/>
        <end position="454"/>
    </location>
</feature>
<evidence type="ECO:0000313" key="8">
    <source>
        <dbReference type="Proteomes" id="UP000249464"/>
    </source>
</evidence>
<dbReference type="Proteomes" id="UP000249464">
    <property type="component" value="Unassembled WGS sequence"/>
</dbReference>
<name>A0A2X0MR06_9BASI</name>
<keyword evidence="4" id="KW-0442">Lipid degradation</keyword>
<dbReference type="GO" id="GO:0016042">
    <property type="term" value="P:lipid catabolic process"/>
    <property type="evidence" value="ECO:0007669"/>
    <property type="project" value="UniProtKB-KW"/>
</dbReference>
<dbReference type="InterPro" id="IPR029058">
    <property type="entry name" value="AB_hydrolase_fold"/>
</dbReference>
<dbReference type="PANTHER" id="PTHR34853:SF1">
    <property type="entry name" value="LIPASE 5"/>
    <property type="match status" value="1"/>
</dbReference>
<keyword evidence="6" id="KW-0732">Signal</keyword>
<proteinExistence type="predicted"/>
<dbReference type="PANTHER" id="PTHR34853">
    <property type="match status" value="1"/>
</dbReference>
<gene>
    <name evidence="7" type="primary">BQ5605_C019g08931</name>
    <name evidence="7" type="ORF">BQ5605_C019G08931</name>
</gene>
<evidence type="ECO:0000256" key="6">
    <source>
        <dbReference type="SAM" id="SignalP"/>
    </source>
</evidence>
<dbReference type="Gene3D" id="3.40.50.1820">
    <property type="entry name" value="alpha/beta hydrolase"/>
    <property type="match status" value="1"/>
</dbReference>
<evidence type="ECO:0000256" key="5">
    <source>
        <dbReference type="ARBA" id="ARBA00023098"/>
    </source>
</evidence>
<reference evidence="7 8" key="1">
    <citation type="submission" date="2016-11" db="EMBL/GenBank/DDBJ databases">
        <authorList>
            <person name="Jaros S."/>
            <person name="Januszkiewicz K."/>
            <person name="Wedrychowicz H."/>
        </authorList>
    </citation>
    <scope>NUCLEOTIDE SEQUENCE [LARGE SCALE GENOMIC DNA]</scope>
</reference>